<dbReference type="CDD" id="cd02440">
    <property type="entry name" value="AdoMet_MTases"/>
    <property type="match status" value="1"/>
</dbReference>
<evidence type="ECO:0000259" key="1">
    <source>
        <dbReference type="Pfam" id="PF08241"/>
    </source>
</evidence>
<dbReference type="PANTHER" id="PTHR43460:SF1">
    <property type="entry name" value="METHYLTRANSFERASE TYPE 11 DOMAIN-CONTAINING PROTEIN"/>
    <property type="match status" value="1"/>
</dbReference>
<gene>
    <name evidence="2" type="ORF">Ato02nite_003650</name>
</gene>
<evidence type="ECO:0000313" key="3">
    <source>
        <dbReference type="Proteomes" id="UP000677082"/>
    </source>
</evidence>
<dbReference type="SUPFAM" id="SSF53335">
    <property type="entry name" value="S-adenosyl-L-methionine-dependent methyltransferases"/>
    <property type="match status" value="1"/>
</dbReference>
<comment type="caution">
    <text evidence="2">The sequence shown here is derived from an EMBL/GenBank/DDBJ whole genome shotgun (WGS) entry which is preliminary data.</text>
</comment>
<accession>A0A919T566</accession>
<dbReference type="Pfam" id="PF08241">
    <property type="entry name" value="Methyltransf_11"/>
    <property type="match status" value="1"/>
</dbReference>
<dbReference type="Proteomes" id="UP000677082">
    <property type="component" value="Unassembled WGS sequence"/>
</dbReference>
<keyword evidence="2" id="KW-0489">Methyltransferase</keyword>
<evidence type="ECO:0000313" key="2">
    <source>
        <dbReference type="EMBL" id="GIM88572.1"/>
    </source>
</evidence>
<dbReference type="GO" id="GO:0032259">
    <property type="term" value="P:methylation"/>
    <property type="evidence" value="ECO:0007669"/>
    <property type="project" value="UniProtKB-KW"/>
</dbReference>
<feature type="domain" description="Methyltransferase type 11" evidence="1">
    <location>
        <begin position="12"/>
        <end position="99"/>
    </location>
</feature>
<protein>
    <submittedName>
        <fullName evidence="2">Methyltransferase type 11</fullName>
    </submittedName>
</protein>
<dbReference type="AlphaFoldDB" id="A0A919T566"/>
<sequence length="210" mass="22919">MGERMARAKRALDLQTGGGEVLAGIPRAPEVLMATEGWPPNAELARVRLAPLGGRVVAAGENDDLPFEDDSFDLVVSRHPVTVRWGEVARVLEPGGTYFSQQVGAGSVHELTDFMMGPQPISSARDPERARAAATDAGLTVLDLRSEALRMEFFDVAAVIVFLRKVIWIVPSFTVPAYYDRLRAIHAHIAEHGPFVAHSQRFLIEAQKPA</sequence>
<dbReference type="Gene3D" id="3.40.50.150">
    <property type="entry name" value="Vaccinia Virus protein VP39"/>
    <property type="match status" value="1"/>
</dbReference>
<reference evidence="2 3" key="1">
    <citation type="submission" date="2021-03" db="EMBL/GenBank/DDBJ databases">
        <title>Whole genome shotgun sequence of Actinoplanes toevensis NBRC 105298.</title>
        <authorList>
            <person name="Komaki H."/>
            <person name="Tamura T."/>
        </authorList>
    </citation>
    <scope>NUCLEOTIDE SEQUENCE [LARGE SCALE GENOMIC DNA]</scope>
    <source>
        <strain evidence="2 3">NBRC 105298</strain>
    </source>
</reference>
<keyword evidence="2" id="KW-0808">Transferase</keyword>
<dbReference type="InterPro" id="IPR029063">
    <property type="entry name" value="SAM-dependent_MTases_sf"/>
</dbReference>
<dbReference type="InterPro" id="IPR013216">
    <property type="entry name" value="Methyltransf_11"/>
</dbReference>
<keyword evidence="3" id="KW-1185">Reference proteome</keyword>
<organism evidence="2 3">
    <name type="scientific">Paractinoplanes toevensis</name>
    <dbReference type="NCBI Taxonomy" id="571911"/>
    <lineage>
        <taxon>Bacteria</taxon>
        <taxon>Bacillati</taxon>
        <taxon>Actinomycetota</taxon>
        <taxon>Actinomycetes</taxon>
        <taxon>Micromonosporales</taxon>
        <taxon>Micromonosporaceae</taxon>
        <taxon>Paractinoplanes</taxon>
    </lineage>
</organism>
<dbReference type="GO" id="GO:0008757">
    <property type="term" value="F:S-adenosylmethionine-dependent methyltransferase activity"/>
    <property type="evidence" value="ECO:0007669"/>
    <property type="project" value="InterPro"/>
</dbReference>
<proteinExistence type="predicted"/>
<dbReference type="EMBL" id="BOQN01000004">
    <property type="protein sequence ID" value="GIM88572.1"/>
    <property type="molecule type" value="Genomic_DNA"/>
</dbReference>
<dbReference type="PANTHER" id="PTHR43460">
    <property type="entry name" value="METHYLTRANSFERASE"/>
    <property type="match status" value="1"/>
</dbReference>
<dbReference type="InterPro" id="IPR052939">
    <property type="entry name" value="23S_rRNA_MeTrnsfrase_RlmA"/>
</dbReference>
<name>A0A919T566_9ACTN</name>